<dbReference type="EMBL" id="CM000850">
    <property type="protein sequence ID" value="KRH05773.1"/>
    <property type="molecule type" value="Genomic_DNA"/>
</dbReference>
<evidence type="ECO:0000313" key="3">
    <source>
        <dbReference type="EMBL" id="KRH05773.1"/>
    </source>
</evidence>
<dbReference type="EnsemblPlants" id="KRH05773">
    <property type="protein sequence ID" value="KRH05773"/>
    <property type="gene ID" value="GLYMA_17G247600"/>
</dbReference>
<keyword evidence="5" id="KW-1185">Reference proteome</keyword>
<dbReference type="FunCoup" id="A0A0R0FI43">
    <property type="interactions" value="23"/>
</dbReference>
<dbReference type="GO" id="GO:0005886">
    <property type="term" value="C:plasma membrane"/>
    <property type="evidence" value="ECO:0000318"/>
    <property type="project" value="GO_Central"/>
</dbReference>
<accession>A0A0R0FI43</accession>
<dbReference type="PANTHER" id="PTHR11200:SF275">
    <property type="entry name" value="LD06095P"/>
    <property type="match status" value="1"/>
</dbReference>
<reference evidence="3 4" key="1">
    <citation type="journal article" date="2010" name="Nature">
        <title>Genome sequence of the palaeopolyploid soybean.</title>
        <authorList>
            <person name="Schmutz J."/>
            <person name="Cannon S.B."/>
            <person name="Schlueter J."/>
            <person name="Ma J."/>
            <person name="Mitros T."/>
            <person name="Nelson W."/>
            <person name="Hyten D.L."/>
            <person name="Song Q."/>
            <person name="Thelen J.J."/>
            <person name="Cheng J."/>
            <person name="Xu D."/>
            <person name="Hellsten U."/>
            <person name="May G.D."/>
            <person name="Yu Y."/>
            <person name="Sakurai T."/>
            <person name="Umezawa T."/>
            <person name="Bhattacharyya M.K."/>
            <person name="Sandhu D."/>
            <person name="Valliyodan B."/>
            <person name="Lindquist E."/>
            <person name="Peto M."/>
            <person name="Grant D."/>
            <person name="Shu S."/>
            <person name="Goodstein D."/>
            <person name="Barry K."/>
            <person name="Futrell-Griggs M."/>
            <person name="Abernathy B."/>
            <person name="Du J."/>
            <person name="Tian Z."/>
            <person name="Zhu L."/>
            <person name="Gill N."/>
            <person name="Joshi T."/>
            <person name="Libault M."/>
            <person name="Sethuraman A."/>
            <person name="Zhang X.-C."/>
            <person name="Shinozaki K."/>
            <person name="Nguyen H.T."/>
            <person name="Wing R.A."/>
            <person name="Cregan P."/>
            <person name="Specht J."/>
            <person name="Grimwood J."/>
            <person name="Rokhsar D."/>
            <person name="Stacey G."/>
            <person name="Shoemaker R.C."/>
            <person name="Jackson S.A."/>
        </authorList>
    </citation>
    <scope>NUCLEOTIDE SEQUENCE [LARGE SCALE GENOMIC DNA]</scope>
    <source>
        <strain evidence="4">cv. Williams 82</strain>
        <tissue evidence="3">Callus</tissue>
    </source>
</reference>
<dbReference type="Gramene" id="KRH05773">
    <property type="protein sequence ID" value="KRH05773"/>
    <property type="gene ID" value="GLYMA_17G247600"/>
</dbReference>
<evidence type="ECO:0000313" key="5">
    <source>
        <dbReference type="Proteomes" id="UP000008827"/>
    </source>
</evidence>
<name>A0A0R0FI43_SOYBN</name>
<dbReference type="Gene3D" id="3.60.10.10">
    <property type="entry name" value="Endonuclease/exonuclease/phosphatase"/>
    <property type="match status" value="1"/>
</dbReference>
<dbReference type="SMART" id="SM00128">
    <property type="entry name" value="IPPc"/>
    <property type="match status" value="1"/>
</dbReference>
<protein>
    <recommendedName>
        <fullName evidence="2">Inositol polyphosphate-related phosphatase domain-containing protein</fullName>
    </recommendedName>
</protein>
<dbReference type="GO" id="GO:0034485">
    <property type="term" value="F:phosphatidylinositol-3,4,5-trisphosphate 5-phosphatase activity"/>
    <property type="evidence" value="ECO:0000318"/>
    <property type="project" value="GO_Central"/>
</dbReference>
<dbReference type="SMR" id="A0A0R0FI43"/>
<reference evidence="3" key="3">
    <citation type="submission" date="2018-07" db="EMBL/GenBank/DDBJ databases">
        <title>WGS assembly of Glycine max.</title>
        <authorList>
            <person name="Schmutz J."/>
            <person name="Cannon S."/>
            <person name="Schlueter J."/>
            <person name="Ma J."/>
            <person name="Mitros T."/>
            <person name="Nelson W."/>
            <person name="Hyten D."/>
            <person name="Song Q."/>
            <person name="Thelen J."/>
            <person name="Cheng J."/>
            <person name="Xu D."/>
            <person name="Hellsten U."/>
            <person name="May G."/>
            <person name="Yu Y."/>
            <person name="Sakurai T."/>
            <person name="Umezawa T."/>
            <person name="Bhattacharyya M."/>
            <person name="Sandhu D."/>
            <person name="Valliyodan B."/>
            <person name="Lindquist E."/>
            <person name="Peto M."/>
            <person name="Grant D."/>
            <person name="Shu S."/>
            <person name="Goodstein D."/>
            <person name="Barry K."/>
            <person name="Futrell-Griggs M."/>
            <person name="Abernathy B."/>
            <person name="Du J."/>
            <person name="Tian Z."/>
            <person name="Zhu L."/>
            <person name="Gill N."/>
            <person name="Joshi T."/>
            <person name="Libault M."/>
            <person name="Sethuraman A."/>
            <person name="Zhang X."/>
            <person name="Shinozaki K."/>
            <person name="Nguyen H."/>
            <person name="Wing R."/>
            <person name="Cregan P."/>
            <person name="Specht J."/>
            <person name="Grimwood J."/>
            <person name="Rokhsar D."/>
            <person name="Stacey G."/>
            <person name="Shoemaker R."/>
            <person name="Jackson S."/>
        </authorList>
    </citation>
    <scope>NUCLEOTIDE SEQUENCE</scope>
    <source>
        <tissue evidence="3">Callus</tissue>
    </source>
</reference>
<dbReference type="AlphaFoldDB" id="A0A0R0FI43"/>
<dbReference type="OrthoDB" id="405996at2759"/>
<dbReference type="InParanoid" id="A0A0R0FI43"/>
<dbReference type="InterPro" id="IPR036691">
    <property type="entry name" value="Endo/exonu/phosph_ase_sf"/>
</dbReference>
<organism evidence="3">
    <name type="scientific">Glycine max</name>
    <name type="common">Soybean</name>
    <name type="synonym">Glycine hispida</name>
    <dbReference type="NCBI Taxonomy" id="3847"/>
    <lineage>
        <taxon>Eukaryota</taxon>
        <taxon>Viridiplantae</taxon>
        <taxon>Streptophyta</taxon>
        <taxon>Embryophyta</taxon>
        <taxon>Tracheophyta</taxon>
        <taxon>Spermatophyta</taxon>
        <taxon>Magnoliopsida</taxon>
        <taxon>eudicotyledons</taxon>
        <taxon>Gunneridae</taxon>
        <taxon>Pentapetalae</taxon>
        <taxon>rosids</taxon>
        <taxon>fabids</taxon>
        <taxon>Fabales</taxon>
        <taxon>Fabaceae</taxon>
        <taxon>Papilionoideae</taxon>
        <taxon>50 kb inversion clade</taxon>
        <taxon>NPAAA clade</taxon>
        <taxon>indigoferoid/millettioid clade</taxon>
        <taxon>Phaseoleae</taxon>
        <taxon>Glycine</taxon>
        <taxon>Glycine subgen. Soja</taxon>
    </lineage>
</organism>
<proteinExistence type="inferred from homology"/>
<evidence type="ECO:0000313" key="4">
    <source>
        <dbReference type="EnsemblPlants" id="KRH05773"/>
    </source>
</evidence>
<reference evidence="4" key="2">
    <citation type="submission" date="2018-02" db="UniProtKB">
        <authorList>
            <consortium name="EnsemblPlants"/>
        </authorList>
    </citation>
    <scope>IDENTIFICATION</scope>
    <source>
        <strain evidence="4">Williams 82</strain>
    </source>
</reference>
<dbReference type="GO" id="GO:0004439">
    <property type="term" value="F:phosphatidylinositol-4,5-bisphosphate 5-phosphatase activity"/>
    <property type="evidence" value="ECO:0000318"/>
    <property type="project" value="GO_Central"/>
</dbReference>
<gene>
    <name evidence="3" type="ORF">GLYMA_17G247600</name>
</gene>
<dbReference type="Pfam" id="PF22669">
    <property type="entry name" value="Exo_endo_phos2"/>
    <property type="match status" value="1"/>
</dbReference>
<sequence>MGNQLSKRRKSRSKTRPMGFIHNQAHIGIRTVGVEKACNFSTNSDLCIPSYLEYEWPELRNSHFNFAMFIYIYFDLLAVGLQEAPPCPRNKVATLLSAALDESHTLIGKVIMQSLQVNLFGPKDAGPFINGEINLHQSFSYRQIIGRKKGTVAIRINYKGFRMVFISCHLSGTNYVPHARKVEERNSQCKHISHFFFSKFWNPYFRPSHITIWLGDLNYRLQGIDTYPARSLIEQDLHPVSQLLQEAGRGQIFNGFCEGTLTFKPTYKYNKGSSNYDTSHKVMPAPTDRILFRTEDENNMEATLHSYESMDEIYGSDHKPVNKYS</sequence>
<dbReference type="Proteomes" id="UP000008827">
    <property type="component" value="Chromosome 17"/>
</dbReference>
<dbReference type="PANTHER" id="PTHR11200">
    <property type="entry name" value="INOSITOL 5-PHOSPHATASE"/>
    <property type="match status" value="1"/>
</dbReference>
<dbReference type="SUPFAM" id="SSF56219">
    <property type="entry name" value="DNase I-like"/>
    <property type="match status" value="1"/>
</dbReference>
<evidence type="ECO:0000259" key="2">
    <source>
        <dbReference type="SMART" id="SM00128"/>
    </source>
</evidence>
<feature type="domain" description="Inositol polyphosphate-related phosphatase" evidence="2">
    <location>
        <begin position="42"/>
        <end position="325"/>
    </location>
</feature>
<comment type="similarity">
    <text evidence="1">Belongs to the inositol polyphosphate 5-phosphatase family.</text>
</comment>
<dbReference type="GO" id="GO:0043813">
    <property type="term" value="F:phosphatidylinositol-3,5-bisphosphate 5-phosphatase activity"/>
    <property type="evidence" value="ECO:0000318"/>
    <property type="project" value="GO_Central"/>
</dbReference>
<dbReference type="GO" id="GO:0046856">
    <property type="term" value="P:phosphatidylinositol dephosphorylation"/>
    <property type="evidence" value="ECO:0007669"/>
    <property type="project" value="InterPro"/>
</dbReference>
<dbReference type="InterPro" id="IPR046985">
    <property type="entry name" value="IP5"/>
</dbReference>
<dbReference type="OMA" id="MCLTWNV"/>
<dbReference type="STRING" id="3847.A0A0R0FI43"/>
<evidence type="ECO:0000256" key="1">
    <source>
        <dbReference type="ARBA" id="ARBA00010768"/>
    </source>
</evidence>
<dbReference type="InterPro" id="IPR000300">
    <property type="entry name" value="IPPc"/>
</dbReference>